<name>A0A183K2C0_9TREM</name>
<reference evidence="1 2" key="2">
    <citation type="submission" date="2018-11" db="EMBL/GenBank/DDBJ databases">
        <authorList>
            <consortium name="Pathogen Informatics"/>
        </authorList>
    </citation>
    <scope>NUCLEOTIDE SEQUENCE [LARGE SCALE GENOMIC DNA]</scope>
    <source>
        <strain evidence="1">Dakar</strain>
        <strain evidence="2">Dakar, Senegal</strain>
    </source>
</reference>
<dbReference type="WBParaSite" id="SCUD_0000913301-mRNA-1">
    <property type="protein sequence ID" value="SCUD_0000913301-mRNA-1"/>
    <property type="gene ID" value="SCUD_0000913301"/>
</dbReference>
<reference evidence="3" key="1">
    <citation type="submission" date="2016-06" db="UniProtKB">
        <authorList>
            <consortium name="WormBaseParasite"/>
        </authorList>
    </citation>
    <scope>IDENTIFICATION</scope>
</reference>
<evidence type="ECO:0000313" key="3">
    <source>
        <dbReference type="WBParaSite" id="SCUD_0000913301-mRNA-1"/>
    </source>
</evidence>
<sequence>MKTSTFEGKRGIQWRSWMRLDDLDFANDPVLLSQSQQRMQEKTIRVAAASAALGLNTHKGKSKILLHNTACTNRITIDG</sequence>
<organism evidence="3">
    <name type="scientific">Schistosoma curassoni</name>
    <dbReference type="NCBI Taxonomy" id="6186"/>
    <lineage>
        <taxon>Eukaryota</taxon>
        <taxon>Metazoa</taxon>
        <taxon>Spiralia</taxon>
        <taxon>Lophotrochozoa</taxon>
        <taxon>Platyhelminthes</taxon>
        <taxon>Trematoda</taxon>
        <taxon>Digenea</taxon>
        <taxon>Strigeidida</taxon>
        <taxon>Schistosomatoidea</taxon>
        <taxon>Schistosomatidae</taxon>
        <taxon>Schistosoma</taxon>
    </lineage>
</organism>
<protein>
    <submittedName>
        <fullName evidence="3">Reverse transcriptase domain-containing protein</fullName>
    </submittedName>
</protein>
<proteinExistence type="predicted"/>
<dbReference type="AlphaFoldDB" id="A0A183K2C0"/>
<dbReference type="Proteomes" id="UP000279833">
    <property type="component" value="Unassembled WGS sequence"/>
</dbReference>
<accession>A0A183K2C0</accession>
<keyword evidence="2" id="KW-1185">Reference proteome</keyword>
<dbReference type="EMBL" id="UZAK01033085">
    <property type="protein sequence ID" value="VDP34273.1"/>
    <property type="molecule type" value="Genomic_DNA"/>
</dbReference>
<evidence type="ECO:0000313" key="2">
    <source>
        <dbReference type="Proteomes" id="UP000279833"/>
    </source>
</evidence>
<gene>
    <name evidence="1" type="ORF">SCUD_LOCUS9133</name>
</gene>
<evidence type="ECO:0000313" key="1">
    <source>
        <dbReference type="EMBL" id="VDP34273.1"/>
    </source>
</evidence>